<feature type="compositionally biased region" description="Polar residues" evidence="1">
    <location>
        <begin position="746"/>
        <end position="755"/>
    </location>
</feature>
<accession>A0AB34KSZ0</accession>
<feature type="region of interest" description="Disordered" evidence="1">
    <location>
        <begin position="1351"/>
        <end position="1444"/>
    </location>
</feature>
<feature type="region of interest" description="Disordered" evidence="1">
    <location>
        <begin position="447"/>
        <end position="691"/>
    </location>
</feature>
<feature type="compositionally biased region" description="Low complexity" evidence="1">
    <location>
        <begin position="1021"/>
        <end position="1042"/>
    </location>
</feature>
<name>A0AB34KSZ0_9PEZI</name>
<feature type="compositionally biased region" description="Polar residues" evidence="1">
    <location>
        <begin position="106"/>
        <end position="124"/>
    </location>
</feature>
<feature type="compositionally biased region" description="Low complexity" evidence="1">
    <location>
        <begin position="833"/>
        <end position="849"/>
    </location>
</feature>
<feature type="compositionally biased region" description="Polar residues" evidence="1">
    <location>
        <begin position="904"/>
        <end position="921"/>
    </location>
</feature>
<dbReference type="RefSeq" id="XP_069231209.1">
    <property type="nucleotide sequence ID" value="XM_069371843.1"/>
</dbReference>
<feature type="compositionally biased region" description="Polar residues" evidence="1">
    <location>
        <begin position="1374"/>
        <end position="1418"/>
    </location>
</feature>
<proteinExistence type="predicted"/>
<feature type="compositionally biased region" description="Polar residues" evidence="1">
    <location>
        <begin position="954"/>
        <end position="977"/>
    </location>
</feature>
<feature type="region of interest" description="Disordered" evidence="1">
    <location>
        <begin position="180"/>
        <end position="435"/>
    </location>
</feature>
<feature type="compositionally biased region" description="Basic and acidic residues" evidence="1">
    <location>
        <begin position="273"/>
        <end position="285"/>
    </location>
</feature>
<feature type="compositionally biased region" description="Low complexity" evidence="1">
    <location>
        <begin position="196"/>
        <end position="205"/>
    </location>
</feature>
<feature type="compositionally biased region" description="Basic and acidic residues" evidence="1">
    <location>
        <begin position="603"/>
        <end position="625"/>
    </location>
</feature>
<feature type="compositionally biased region" description="Basic and acidic residues" evidence="1">
    <location>
        <begin position="447"/>
        <end position="458"/>
    </location>
</feature>
<protein>
    <submittedName>
        <fullName evidence="2">Uncharacterized protein</fullName>
    </submittedName>
</protein>
<comment type="caution">
    <text evidence="2">The sequence shown here is derived from an EMBL/GenBank/DDBJ whole genome shotgun (WGS) entry which is preliminary data.</text>
</comment>
<evidence type="ECO:0000313" key="2">
    <source>
        <dbReference type="EMBL" id="KAL1588104.1"/>
    </source>
</evidence>
<reference evidence="2 3" key="1">
    <citation type="journal article" date="2020" name="Microbiol. Resour. Announc.">
        <title>Draft Genome Sequence of a Cladosporium Species Isolated from the Mesophotic Ascidian Didemnum maculosum.</title>
        <authorList>
            <person name="Gioti A."/>
            <person name="Siaperas R."/>
            <person name="Nikolaivits E."/>
            <person name="Le Goff G."/>
            <person name="Ouazzani J."/>
            <person name="Kotoulas G."/>
            <person name="Topakas E."/>
        </authorList>
    </citation>
    <scope>NUCLEOTIDE SEQUENCE [LARGE SCALE GENOMIC DNA]</scope>
    <source>
        <strain evidence="2 3">TM138-S3</strain>
    </source>
</reference>
<feature type="compositionally biased region" description="Low complexity" evidence="1">
    <location>
        <begin position="661"/>
        <end position="672"/>
    </location>
</feature>
<keyword evidence="3" id="KW-1185">Reference proteome</keyword>
<organism evidence="2 3">
    <name type="scientific">Cladosporium halotolerans</name>
    <dbReference type="NCBI Taxonomy" id="1052096"/>
    <lineage>
        <taxon>Eukaryota</taxon>
        <taxon>Fungi</taxon>
        <taxon>Dikarya</taxon>
        <taxon>Ascomycota</taxon>
        <taxon>Pezizomycotina</taxon>
        <taxon>Dothideomycetes</taxon>
        <taxon>Dothideomycetidae</taxon>
        <taxon>Cladosporiales</taxon>
        <taxon>Cladosporiaceae</taxon>
        <taxon>Cladosporium</taxon>
    </lineage>
</organism>
<feature type="compositionally biased region" description="Polar residues" evidence="1">
    <location>
        <begin position="506"/>
        <end position="516"/>
    </location>
</feature>
<dbReference type="GeneID" id="96004681"/>
<feature type="compositionally biased region" description="Polar residues" evidence="1">
    <location>
        <begin position="1"/>
        <end position="20"/>
    </location>
</feature>
<feature type="compositionally biased region" description="Polar residues" evidence="1">
    <location>
        <begin position="131"/>
        <end position="141"/>
    </location>
</feature>
<feature type="compositionally biased region" description="Basic and acidic residues" evidence="1">
    <location>
        <begin position="468"/>
        <end position="482"/>
    </location>
</feature>
<feature type="region of interest" description="Disordered" evidence="1">
    <location>
        <begin position="1"/>
        <end position="162"/>
    </location>
</feature>
<feature type="compositionally biased region" description="Polar residues" evidence="1">
    <location>
        <begin position="28"/>
        <end position="42"/>
    </location>
</feature>
<dbReference type="EMBL" id="JAAQHG020000008">
    <property type="protein sequence ID" value="KAL1588104.1"/>
    <property type="molecule type" value="Genomic_DNA"/>
</dbReference>
<feature type="compositionally biased region" description="Low complexity" evidence="1">
    <location>
        <begin position="881"/>
        <end position="893"/>
    </location>
</feature>
<feature type="compositionally biased region" description="Pro residues" evidence="1">
    <location>
        <begin position="1144"/>
        <end position="1156"/>
    </location>
</feature>
<gene>
    <name evidence="2" type="ORF">WHR41_03237</name>
</gene>
<feature type="compositionally biased region" description="Basic and acidic residues" evidence="1">
    <location>
        <begin position="1003"/>
        <end position="1012"/>
    </location>
</feature>
<evidence type="ECO:0000313" key="3">
    <source>
        <dbReference type="Proteomes" id="UP000803884"/>
    </source>
</evidence>
<evidence type="ECO:0000256" key="1">
    <source>
        <dbReference type="SAM" id="MobiDB-lite"/>
    </source>
</evidence>
<sequence>MAEQVSHNVVNVPESASGSSPLVDVVANHTSTSSAESGNTLPTAIPTKPTDASDPQNDLTADAIAPDTTSVDAGQAAAEPSAGDAVAKPDTIPAIAQPLKTDDQSKAGQTPTVNGILDSASQGSALEDGGSQDNSAVNSDTDMSKGDVSEAKDGHLHVRTNSVKKPTTFSKISVTKNFLAKSNSAAPTAAKTGERASPVSSVAPPVAKPRLIAKTGASLRELQKARQNAESPSGPDASKVWNKNRPTAPPPPKQFTDEELKQQYGIHLATRLQSDENGKESKWADIDEDEDDWVPDAVTWIDGTKSALTPADNTPASKEAKPAEPTSAKPAEEPKPSLTAMKKPAEPSGPPKTILKPGAAAQAKQIGLANQSSSAPEKATLKAKSPAPPSKSPWATLPPVDKVSPVNPPVQSTQQQTPFVSQDARAYDSMPPHQPMREIAADTFDRSWREGEGGRRELFNSVSGHYEPVAEGRRGSRPDPFGRKPAVLQRPSQTGMDIHAPEPSPAFQTRSGSQTDGPPPWARRRGSSVSQGSMAPRRMSMNRSQEPFAPQERRMSTVAGHNMRASPTLSKTDGHPSMFPQQNAWHQQMPPPPAPGAGEELEDPFKAQERIMKEKRELALKRKVDEEEQQRQAASKERLQAKMAALQNAGQSRQEREAAAKEAAASAPKPVVEPTPEDLKPADNLAVKAVHPQEVSPAPVVQALESKVAHSLPNGFQSAQAKASPPADADLPHPISKPDGPDIPTRSVSDQTQRQAPRGPLSPKANNARAPFQQATSSPYRAPNSAFSSPGERKQQPFGRSPMVGGDGFSPWPSAGSGNVWGTAGIGNGVFESASSFAPMPMMSQQSSTLPPPPGMSRPGAQARITPPQALASESRSPSLAAAQAAEQGRAFAPPGMEGRPDHFTSQSRPTGASPTSSLSRPQRVPGPIAPPSRAQPPLQNQPAEDSRLAAWRSASQTLPAQYASNAKANGSTSHTEPPSVENGDIYRETFRQTSRGRLGGPRKIERSEYTVHDAQGSHLISSITPAPPSTQTQPAVPVPTSSPLSHPWKQAAGNTVRLPNGSMNPAHGGAAAPQPPIGAPYARAQPAPVGTPRRAKAPADPLPPTVDSKEQPPPPPETATHPVYSGDAKQPHVRLPKSRPVVKLPPPSATAPPQPSVMMPPRQHWGPPGGRPIVQNEAWQARFNGLFNRANITTETPPSPPKTPPKAYDPAFNVASSSRIAMHDPPTSTSATVSLPQMQQPTRRTTVEGFLLDDSSDVTSKDTIEQMFNEELSFGSKPLTRVPRTVVYPEIGADAVHNMLTLRPEAFPKPSEAQSKAPFDMISLHFRNPKGCFVKMPGVKTKHNPIFWRRTGLNKGTHKPKAKTVAAKETGVITPNSTVPNSASTAGSRKASSQKVSAASTPQQKSPTPGATDNAASAGSKRGLPFKSAKGRGPNASVKSTTN</sequence>
<feature type="compositionally biased region" description="Polar residues" evidence="1">
    <location>
        <begin position="409"/>
        <end position="420"/>
    </location>
</feature>
<dbReference type="Proteomes" id="UP000803884">
    <property type="component" value="Unassembled WGS sequence"/>
</dbReference>
<feature type="region of interest" description="Disordered" evidence="1">
    <location>
        <begin position="711"/>
        <end position="1159"/>
    </location>
</feature>
<feature type="compositionally biased region" description="Basic and acidic residues" evidence="1">
    <location>
        <begin position="142"/>
        <end position="156"/>
    </location>
</feature>